<dbReference type="SUPFAM" id="SSF55347">
    <property type="entry name" value="Glyceraldehyde-3-phosphate dehydrogenase-like, C-terminal domain"/>
    <property type="match status" value="1"/>
</dbReference>
<proteinExistence type="predicted"/>
<dbReference type="Gene3D" id="3.30.360.10">
    <property type="entry name" value="Dihydrodipicolinate Reductase, domain 2"/>
    <property type="match status" value="1"/>
</dbReference>
<feature type="domain" description="GFO/IDH/MocA-like oxidoreductase" evidence="4">
    <location>
        <begin position="142"/>
        <end position="273"/>
    </location>
</feature>
<evidence type="ECO:0000313" key="6">
    <source>
        <dbReference type="Proteomes" id="UP000537775"/>
    </source>
</evidence>
<dbReference type="EMBL" id="JACHML010000001">
    <property type="protein sequence ID" value="MBB6390571.1"/>
    <property type="molecule type" value="Genomic_DNA"/>
</dbReference>
<dbReference type="AlphaFoldDB" id="A0A7X0KTX5"/>
<evidence type="ECO:0000256" key="2">
    <source>
        <dbReference type="ARBA" id="ARBA00023027"/>
    </source>
</evidence>
<organism evidence="5 6">
    <name type="scientific">Microbacterium thalassium</name>
    <dbReference type="NCBI Taxonomy" id="362649"/>
    <lineage>
        <taxon>Bacteria</taxon>
        <taxon>Bacillati</taxon>
        <taxon>Actinomycetota</taxon>
        <taxon>Actinomycetes</taxon>
        <taxon>Micrococcales</taxon>
        <taxon>Microbacteriaceae</taxon>
        <taxon>Microbacterium</taxon>
    </lineage>
</organism>
<dbReference type="RefSeq" id="WP_184749808.1">
    <property type="nucleotide sequence ID" value="NZ_BAAAJR010000003.1"/>
</dbReference>
<dbReference type="Pfam" id="PF01408">
    <property type="entry name" value="GFO_IDH_MocA"/>
    <property type="match status" value="1"/>
</dbReference>
<accession>A0A7X0KTX5</accession>
<keyword evidence="6" id="KW-1185">Reference proteome</keyword>
<dbReference type="PANTHER" id="PTHR43818:SF11">
    <property type="entry name" value="BCDNA.GH03377"/>
    <property type="match status" value="1"/>
</dbReference>
<dbReference type="Proteomes" id="UP000537775">
    <property type="component" value="Unassembled WGS sequence"/>
</dbReference>
<evidence type="ECO:0000313" key="5">
    <source>
        <dbReference type="EMBL" id="MBB6390571.1"/>
    </source>
</evidence>
<sequence>MTESRELTVAVVGLGFGRSHIVDALRLEGKARLAAIVDLVAPRENPRYLPGDERDAVYATPHFASLDELFSHAVPDIVAIATPIHTHTEMARSALAAGAHVLLEKPPTATLAEHAELTRLAEAAGRAVQVGFQARGSTALPAVRALIDEGAIGEVRGIGAVGLWVRDRAYYERARWAGHRELDGTIVMDGAMTNPFAHAVDAALALDGCFTAEDVLDVEIDAWHAHPIETDDTSSLVASTVNGTHVAAALTVCAAEEVESPVITVHGTAGALRLHYAVDLLEIVGADGSVRTETYTRTSMLENLIDHLRDGAPLHCPLASTGAFMRVLEEIRTGPDARAIPAEFVRWTGDGSAARPIVADVDEWCERAAATGQTFTGVGAPWASGA</sequence>
<protein>
    <submittedName>
        <fullName evidence="5">Putative dehydrogenase</fullName>
    </submittedName>
</protein>
<feature type="domain" description="Gfo/Idh/MocA-like oxidoreductase N-terminal" evidence="3">
    <location>
        <begin position="8"/>
        <end position="132"/>
    </location>
</feature>
<dbReference type="PANTHER" id="PTHR43818">
    <property type="entry name" value="BCDNA.GH03377"/>
    <property type="match status" value="1"/>
</dbReference>
<dbReference type="GO" id="GO:0016491">
    <property type="term" value="F:oxidoreductase activity"/>
    <property type="evidence" value="ECO:0007669"/>
    <property type="project" value="UniProtKB-KW"/>
</dbReference>
<dbReference type="InterPro" id="IPR055170">
    <property type="entry name" value="GFO_IDH_MocA-like_dom"/>
</dbReference>
<dbReference type="GO" id="GO:0000166">
    <property type="term" value="F:nucleotide binding"/>
    <property type="evidence" value="ECO:0007669"/>
    <property type="project" value="InterPro"/>
</dbReference>
<dbReference type="InterPro" id="IPR000683">
    <property type="entry name" value="Gfo/Idh/MocA-like_OxRdtase_N"/>
</dbReference>
<evidence type="ECO:0000256" key="1">
    <source>
        <dbReference type="ARBA" id="ARBA00023002"/>
    </source>
</evidence>
<name>A0A7X0KTX5_9MICO</name>
<evidence type="ECO:0000259" key="4">
    <source>
        <dbReference type="Pfam" id="PF22725"/>
    </source>
</evidence>
<gene>
    <name evidence="5" type="ORF">HD594_000884</name>
</gene>
<dbReference type="InterPro" id="IPR036291">
    <property type="entry name" value="NAD(P)-bd_dom_sf"/>
</dbReference>
<dbReference type="SUPFAM" id="SSF51735">
    <property type="entry name" value="NAD(P)-binding Rossmann-fold domains"/>
    <property type="match status" value="1"/>
</dbReference>
<dbReference type="InterPro" id="IPR050463">
    <property type="entry name" value="Gfo/Idh/MocA_oxidrdct_glycsds"/>
</dbReference>
<reference evidence="5 6" key="1">
    <citation type="submission" date="2020-08" db="EMBL/GenBank/DDBJ databases">
        <title>Sequencing the genomes of 1000 actinobacteria strains.</title>
        <authorList>
            <person name="Klenk H.-P."/>
        </authorList>
    </citation>
    <scope>NUCLEOTIDE SEQUENCE [LARGE SCALE GENOMIC DNA]</scope>
    <source>
        <strain evidence="5 6">DSM 12511</strain>
    </source>
</reference>
<evidence type="ECO:0000259" key="3">
    <source>
        <dbReference type="Pfam" id="PF01408"/>
    </source>
</evidence>
<keyword evidence="1" id="KW-0560">Oxidoreductase</keyword>
<keyword evidence="2" id="KW-0520">NAD</keyword>
<dbReference type="Pfam" id="PF22725">
    <property type="entry name" value="GFO_IDH_MocA_C3"/>
    <property type="match status" value="1"/>
</dbReference>
<dbReference type="Gene3D" id="3.40.50.720">
    <property type="entry name" value="NAD(P)-binding Rossmann-like Domain"/>
    <property type="match status" value="1"/>
</dbReference>
<comment type="caution">
    <text evidence="5">The sequence shown here is derived from an EMBL/GenBank/DDBJ whole genome shotgun (WGS) entry which is preliminary data.</text>
</comment>